<evidence type="ECO:0000256" key="5">
    <source>
        <dbReference type="ARBA" id="ARBA00022679"/>
    </source>
</evidence>
<feature type="compositionally biased region" description="Basic and acidic residues" evidence="16">
    <location>
        <begin position="333"/>
        <end position="343"/>
    </location>
</feature>
<proteinExistence type="inferred from homology"/>
<name>A0A9E7H2C3_9LILI</name>
<dbReference type="PANTHER" id="PTHR46539">
    <property type="entry name" value="E3 UBIQUITIN-PROTEIN LIGASE ATL42"/>
    <property type="match status" value="1"/>
</dbReference>
<dbReference type="Proteomes" id="UP001055439">
    <property type="component" value="Chromosome 8"/>
</dbReference>
<comment type="subcellular location">
    <subcellularLocation>
        <location evidence="2">Membrane</location>
        <topology evidence="2">Single-pass membrane protein</topology>
    </subcellularLocation>
</comment>
<dbReference type="GO" id="GO:0008270">
    <property type="term" value="F:zinc ion binding"/>
    <property type="evidence" value="ECO:0007669"/>
    <property type="project" value="UniProtKB-KW"/>
</dbReference>
<keyword evidence="10" id="KW-0833">Ubl conjugation pathway</keyword>
<dbReference type="GO" id="GO:0016020">
    <property type="term" value="C:membrane"/>
    <property type="evidence" value="ECO:0007669"/>
    <property type="project" value="UniProtKB-SubCell"/>
</dbReference>
<evidence type="ECO:0000256" key="16">
    <source>
        <dbReference type="SAM" id="MobiDB-lite"/>
    </source>
</evidence>
<evidence type="ECO:0000256" key="13">
    <source>
        <dbReference type="ARBA" id="ARBA00023136"/>
    </source>
</evidence>
<organism evidence="19 20">
    <name type="scientific">Musa troglodytarum</name>
    <name type="common">fe'i banana</name>
    <dbReference type="NCBI Taxonomy" id="320322"/>
    <lineage>
        <taxon>Eukaryota</taxon>
        <taxon>Viridiplantae</taxon>
        <taxon>Streptophyta</taxon>
        <taxon>Embryophyta</taxon>
        <taxon>Tracheophyta</taxon>
        <taxon>Spermatophyta</taxon>
        <taxon>Magnoliopsida</taxon>
        <taxon>Liliopsida</taxon>
        <taxon>Zingiberales</taxon>
        <taxon>Musaceae</taxon>
        <taxon>Musa</taxon>
    </lineage>
</organism>
<dbReference type="InterPro" id="IPR013083">
    <property type="entry name" value="Znf_RING/FYVE/PHD"/>
</dbReference>
<evidence type="ECO:0000256" key="1">
    <source>
        <dbReference type="ARBA" id="ARBA00000900"/>
    </source>
</evidence>
<dbReference type="GO" id="GO:0061630">
    <property type="term" value="F:ubiquitin protein ligase activity"/>
    <property type="evidence" value="ECO:0007669"/>
    <property type="project" value="UniProtKB-EC"/>
</dbReference>
<dbReference type="PROSITE" id="PS50089">
    <property type="entry name" value="ZF_RING_2"/>
    <property type="match status" value="1"/>
</dbReference>
<keyword evidence="7" id="KW-0479">Metal-binding</keyword>
<feature type="region of interest" description="Disordered" evidence="16">
    <location>
        <begin position="319"/>
        <end position="343"/>
    </location>
</feature>
<evidence type="ECO:0000256" key="2">
    <source>
        <dbReference type="ARBA" id="ARBA00004167"/>
    </source>
</evidence>
<evidence type="ECO:0000256" key="15">
    <source>
        <dbReference type="PROSITE-ProRule" id="PRU00175"/>
    </source>
</evidence>
<comment type="similarity">
    <text evidence="14">Belongs to the RING-type zinc finger family. ATL subfamily.</text>
</comment>
<evidence type="ECO:0000256" key="14">
    <source>
        <dbReference type="ARBA" id="ARBA00024209"/>
    </source>
</evidence>
<evidence type="ECO:0000256" key="3">
    <source>
        <dbReference type="ARBA" id="ARBA00004906"/>
    </source>
</evidence>
<comment type="pathway">
    <text evidence="3">Protein modification; protein ubiquitination.</text>
</comment>
<evidence type="ECO:0000256" key="4">
    <source>
        <dbReference type="ARBA" id="ARBA00012483"/>
    </source>
</evidence>
<keyword evidence="20" id="KW-1185">Reference proteome</keyword>
<feature type="transmembrane region" description="Helical" evidence="17">
    <location>
        <begin position="28"/>
        <end position="51"/>
    </location>
</feature>
<evidence type="ECO:0000256" key="12">
    <source>
        <dbReference type="ARBA" id="ARBA00022989"/>
    </source>
</evidence>
<evidence type="ECO:0000313" key="20">
    <source>
        <dbReference type="Proteomes" id="UP001055439"/>
    </source>
</evidence>
<protein>
    <recommendedName>
        <fullName evidence="4">RING-type E3 ubiquitin transferase</fullName>
        <ecNumber evidence="4">2.3.2.27</ecNumber>
    </recommendedName>
</protein>
<evidence type="ECO:0000256" key="11">
    <source>
        <dbReference type="ARBA" id="ARBA00022833"/>
    </source>
</evidence>
<dbReference type="CDD" id="cd16461">
    <property type="entry name" value="RING-H2_EL5-like"/>
    <property type="match status" value="1"/>
</dbReference>
<dbReference type="FunFam" id="3.30.40.10:FF:000285">
    <property type="entry name" value="RING-H2 finger protein ATL43"/>
    <property type="match status" value="1"/>
</dbReference>
<keyword evidence="13 17" id="KW-0472">Membrane</keyword>
<reference evidence="19" key="1">
    <citation type="submission" date="2022-05" db="EMBL/GenBank/DDBJ databases">
        <title>The Musa troglodytarum L. genome provides insights into the mechanism of non-climacteric behaviour and enrichment of carotenoids.</title>
        <authorList>
            <person name="Wang J."/>
        </authorList>
    </citation>
    <scope>NUCLEOTIDE SEQUENCE</scope>
    <source>
        <tissue evidence="19">Leaf</tissue>
    </source>
</reference>
<dbReference type="PANTHER" id="PTHR46539:SF1">
    <property type="entry name" value="E3 UBIQUITIN-PROTEIN LIGASE ATL42"/>
    <property type="match status" value="1"/>
</dbReference>
<keyword evidence="9 15" id="KW-0863">Zinc-finger</keyword>
<evidence type="ECO:0000256" key="10">
    <source>
        <dbReference type="ARBA" id="ARBA00022786"/>
    </source>
</evidence>
<feature type="domain" description="RING-type" evidence="18">
    <location>
        <begin position="149"/>
        <end position="191"/>
    </location>
</feature>
<evidence type="ECO:0000259" key="18">
    <source>
        <dbReference type="PROSITE" id="PS50089"/>
    </source>
</evidence>
<dbReference type="OrthoDB" id="8062037at2759"/>
<keyword evidence="5" id="KW-0808">Transferase</keyword>
<feature type="transmembrane region" description="Helical" evidence="17">
    <location>
        <begin position="72"/>
        <end position="93"/>
    </location>
</feature>
<keyword evidence="12 17" id="KW-1133">Transmembrane helix</keyword>
<accession>A0A9E7H2C3</accession>
<feature type="compositionally biased region" description="Low complexity" evidence="16">
    <location>
        <begin position="371"/>
        <end position="384"/>
    </location>
</feature>
<evidence type="ECO:0000256" key="7">
    <source>
        <dbReference type="ARBA" id="ARBA00022723"/>
    </source>
</evidence>
<dbReference type="Gene3D" id="3.30.40.10">
    <property type="entry name" value="Zinc/RING finger domain, C3HC4 (zinc finger)"/>
    <property type="match status" value="1"/>
</dbReference>
<dbReference type="SMART" id="SM00184">
    <property type="entry name" value="RING"/>
    <property type="match status" value="1"/>
</dbReference>
<feature type="region of interest" description="Disordered" evidence="16">
    <location>
        <begin position="371"/>
        <end position="393"/>
    </location>
</feature>
<dbReference type="EMBL" id="CP097510">
    <property type="protein sequence ID" value="URE22517.1"/>
    <property type="molecule type" value="Genomic_DNA"/>
</dbReference>
<keyword evidence="6 17" id="KW-0812">Transmembrane</keyword>
<keyword evidence="8" id="KW-0732">Signal</keyword>
<dbReference type="SUPFAM" id="SSF57850">
    <property type="entry name" value="RING/U-box"/>
    <property type="match status" value="1"/>
</dbReference>
<evidence type="ECO:0000256" key="17">
    <source>
        <dbReference type="SAM" id="Phobius"/>
    </source>
</evidence>
<evidence type="ECO:0000313" key="19">
    <source>
        <dbReference type="EMBL" id="URE22517.1"/>
    </source>
</evidence>
<comment type="catalytic activity">
    <reaction evidence="1">
        <text>S-ubiquitinyl-[E2 ubiquitin-conjugating enzyme]-L-cysteine + [acceptor protein]-L-lysine = [E2 ubiquitin-conjugating enzyme]-L-cysteine + N(6)-ubiquitinyl-[acceptor protein]-L-lysine.</text>
        <dbReference type="EC" id="2.3.2.27"/>
    </reaction>
</comment>
<keyword evidence="11" id="KW-0862">Zinc</keyword>
<evidence type="ECO:0000256" key="8">
    <source>
        <dbReference type="ARBA" id="ARBA00022729"/>
    </source>
</evidence>
<evidence type="ECO:0000256" key="6">
    <source>
        <dbReference type="ARBA" id="ARBA00022692"/>
    </source>
</evidence>
<dbReference type="EC" id="2.3.2.27" evidence="4"/>
<dbReference type="AlphaFoldDB" id="A0A9E7H2C3"/>
<dbReference type="Pfam" id="PF13639">
    <property type="entry name" value="zf-RING_2"/>
    <property type="match status" value="1"/>
</dbReference>
<sequence length="459" mass="51029">MREEAKNLPAEHNGRKTSMLPAHPYSHAMPLLLSLDLLCLLVSVPAAIVAAQPSDANTRTPPDGTISFRPGVALVVGIFAIIFLVTFLLLVYAKFCHSAASELFGTASAGHGEFLLPQHRFSGVDKAAVESLPLFRFSTLRGARDGLECAVCLSRFGDADVLRLLPRCKHAFHVDCVDRWLEAHSTCPLCRCKVDAEDAELFECSTSSRFLFSSDRHEDGLPPDLELFMERQRFDDGDHRCSSRFSVGSSFRKTSRSTEEKEDLRRLEEGANDAQPVHRFKHKIIVSGVMFKRRWSDVNASDLLSLSADMLGMVSSKRFTDPDANTEPCGEARAGEGAEGRAAADEKILEIKKEMEKKRLLENKARRIDSGNSVAVPSNSSANSRDALSPGERSMSEITNLPRFRMIRDAGSGGWAGAKDERLRRFWLPIARRTVQWFAGRERRSQTQYGRTTKEVANV</sequence>
<gene>
    <name evidence="19" type="ORF">MUK42_34375</name>
</gene>
<dbReference type="InterPro" id="IPR001841">
    <property type="entry name" value="Znf_RING"/>
</dbReference>
<evidence type="ECO:0000256" key="9">
    <source>
        <dbReference type="ARBA" id="ARBA00022771"/>
    </source>
</evidence>